<keyword evidence="1" id="KW-0812">Transmembrane</keyword>
<keyword evidence="1" id="KW-1133">Transmembrane helix</keyword>
<gene>
    <name evidence="2" type="ORF">LPB137_07780</name>
</gene>
<dbReference type="KEGG" id="alp:LPB137_07780"/>
<evidence type="ECO:0000313" key="3">
    <source>
        <dbReference type="Proteomes" id="UP000186074"/>
    </source>
</evidence>
<keyword evidence="1" id="KW-0472">Membrane</keyword>
<keyword evidence="3" id="KW-1185">Reference proteome</keyword>
<dbReference type="STRING" id="1850254.LPB137_07780"/>
<accession>A0A1P8KMH2</accession>
<evidence type="ECO:0000313" key="2">
    <source>
        <dbReference type="EMBL" id="APW65760.1"/>
    </source>
</evidence>
<reference evidence="2 3" key="1">
    <citation type="submission" date="2017-01" db="EMBL/GenBank/DDBJ databases">
        <title>Genome sequencing of Arcobacter sp. LPB0137.</title>
        <authorList>
            <person name="Lee G.-W."/>
            <person name="Yi H."/>
        </authorList>
    </citation>
    <scope>NUCLEOTIDE SEQUENCE [LARGE SCALE GENOMIC DNA]</scope>
    <source>
        <strain evidence="2 3">LPB0137</strain>
    </source>
</reference>
<feature type="transmembrane region" description="Helical" evidence="1">
    <location>
        <begin position="71"/>
        <end position="92"/>
    </location>
</feature>
<dbReference type="Proteomes" id="UP000186074">
    <property type="component" value="Chromosome"/>
</dbReference>
<protein>
    <submittedName>
        <fullName evidence="2">Uncharacterized protein</fullName>
    </submittedName>
</protein>
<dbReference type="AlphaFoldDB" id="A0A1P8KMH2"/>
<name>A0A1P8KMH2_9BACT</name>
<evidence type="ECO:0000256" key="1">
    <source>
        <dbReference type="SAM" id="Phobius"/>
    </source>
</evidence>
<sequence length="173" mass="20420">MSYLKSFIQVTFCLVLSFILNIIEWIPSFILISIVNISIIFLYLLSIFFAYKIICNIYDNQTKKALWKTTGYTLFFLSYIGSASIIMIGIGYSKSRYIESYMFEDKSFYVYQNIDLSYEVSVKESVLPLRSLPIATFTTKFTLSKEKHYIYATSKEIYKKIYNLKRNKKEKDE</sequence>
<feature type="transmembrane region" description="Helical" evidence="1">
    <location>
        <begin position="6"/>
        <end position="23"/>
    </location>
</feature>
<dbReference type="RefSeq" id="WP_076086675.1">
    <property type="nucleotide sequence ID" value="NZ_CP019070.1"/>
</dbReference>
<organism evidence="2 3">
    <name type="scientific">Poseidonibacter parvus</name>
    <dbReference type="NCBI Taxonomy" id="1850254"/>
    <lineage>
        <taxon>Bacteria</taxon>
        <taxon>Pseudomonadati</taxon>
        <taxon>Campylobacterota</taxon>
        <taxon>Epsilonproteobacteria</taxon>
        <taxon>Campylobacterales</taxon>
        <taxon>Arcobacteraceae</taxon>
        <taxon>Poseidonibacter</taxon>
    </lineage>
</organism>
<feature type="transmembrane region" description="Helical" evidence="1">
    <location>
        <begin position="30"/>
        <end position="51"/>
    </location>
</feature>
<dbReference type="EMBL" id="CP019070">
    <property type="protein sequence ID" value="APW65760.1"/>
    <property type="molecule type" value="Genomic_DNA"/>
</dbReference>
<proteinExistence type="predicted"/>